<evidence type="ECO:0000256" key="1">
    <source>
        <dbReference type="ARBA" id="ARBA00022485"/>
    </source>
</evidence>
<keyword evidence="1" id="KW-0411">Iron-sulfur</keyword>
<gene>
    <name evidence="3" type="ORF">H8E19_13380</name>
</gene>
<proteinExistence type="predicted"/>
<evidence type="ECO:0000259" key="2">
    <source>
        <dbReference type="PROSITE" id="PS51379"/>
    </source>
</evidence>
<dbReference type="PROSITE" id="PS51379">
    <property type="entry name" value="4FE4S_FER_2"/>
    <property type="match status" value="1"/>
</dbReference>
<evidence type="ECO:0000313" key="4">
    <source>
        <dbReference type="Proteomes" id="UP000650524"/>
    </source>
</evidence>
<keyword evidence="1" id="KW-0479">Metal-binding</keyword>
<sequence>MANKRKRYEDLDQTVKDLVLNAGAIDVGIVTTETLEGGPPSTDLSYVLDGARSAIVFALPLDQEKIERFLKKEDFPGHCLDNVRTNTQASGIALELARFLEMKGHAAVPVESNFVYRKDTARGPFDEKPPISHRYLAVRSGIGHFGLSGNVIRENEGAAIILGSVVTKAHLTPTEPLSAGESYCDECRLCMAACASGLMHSEEKTRVTLGGVEFSYAKRQSYNRCDYVCGGFSGLSKSGKWSTWSPARFPIPDKDEEFLEALRGTLKPYALRPKPGIGFYHPLLPGNKGQSTCGHCQIICHPDKDVRAKRLKMLTEAGVVIQLEDGSLKGVSPEEALQHLAAMSPEERTLYENITRINRNYEFGD</sequence>
<protein>
    <submittedName>
        <fullName evidence="3">Epoxyqueuosine reductase</fullName>
    </submittedName>
</protein>
<accession>A0A8J6N1M6</accession>
<dbReference type="GO" id="GO:0052693">
    <property type="term" value="F:epoxyqueuosine reductase activity"/>
    <property type="evidence" value="ECO:0007669"/>
    <property type="project" value="TreeGrafter"/>
</dbReference>
<reference evidence="3 4" key="1">
    <citation type="submission" date="2020-08" db="EMBL/GenBank/DDBJ databases">
        <title>Bridging the membrane lipid divide: bacteria of the FCB group superphylum have the potential to synthesize archaeal ether lipids.</title>
        <authorList>
            <person name="Villanueva L."/>
            <person name="Von Meijenfeldt F.A.B."/>
            <person name="Westbye A.B."/>
            <person name="Yadav S."/>
            <person name="Hopmans E.C."/>
            <person name="Dutilh B.E."/>
            <person name="Sinninghe Damste J.S."/>
        </authorList>
    </citation>
    <scope>NUCLEOTIDE SEQUENCE [LARGE SCALE GENOMIC DNA]</scope>
    <source>
        <strain evidence="3">NIOZ-UU27</strain>
    </source>
</reference>
<dbReference type="PANTHER" id="PTHR30002:SF4">
    <property type="entry name" value="EPOXYQUEUOSINE REDUCTASE"/>
    <property type="match status" value="1"/>
</dbReference>
<feature type="domain" description="4Fe-4S ferredoxin-type" evidence="2">
    <location>
        <begin position="175"/>
        <end position="204"/>
    </location>
</feature>
<dbReference type="PANTHER" id="PTHR30002">
    <property type="entry name" value="EPOXYQUEUOSINE REDUCTASE"/>
    <property type="match status" value="1"/>
</dbReference>
<evidence type="ECO:0000313" key="3">
    <source>
        <dbReference type="EMBL" id="MBC8178392.1"/>
    </source>
</evidence>
<dbReference type="InterPro" id="IPR017896">
    <property type="entry name" value="4Fe4S_Fe-S-bd"/>
</dbReference>
<dbReference type="GO" id="GO:0051539">
    <property type="term" value="F:4 iron, 4 sulfur cluster binding"/>
    <property type="evidence" value="ECO:0007669"/>
    <property type="project" value="UniProtKB-KW"/>
</dbReference>
<keyword evidence="1" id="KW-0408">Iron</keyword>
<organism evidence="3 4">
    <name type="scientific">Candidatus Desulfacyla euxinica</name>
    <dbReference type="NCBI Taxonomy" id="2841693"/>
    <lineage>
        <taxon>Bacteria</taxon>
        <taxon>Deltaproteobacteria</taxon>
        <taxon>Candidatus Desulfacyla</taxon>
    </lineage>
</organism>
<comment type="caution">
    <text evidence="3">The sequence shown here is derived from an EMBL/GenBank/DDBJ whole genome shotgun (WGS) entry which is preliminary data.</text>
</comment>
<dbReference type="AlphaFoldDB" id="A0A8J6N1M6"/>
<name>A0A8J6N1M6_9DELT</name>
<dbReference type="GO" id="GO:0008616">
    <property type="term" value="P:tRNA queuosine(34) biosynthetic process"/>
    <property type="evidence" value="ECO:0007669"/>
    <property type="project" value="InterPro"/>
</dbReference>
<dbReference type="Proteomes" id="UP000650524">
    <property type="component" value="Unassembled WGS sequence"/>
</dbReference>
<keyword evidence="1" id="KW-0004">4Fe-4S</keyword>
<dbReference type="EMBL" id="JACNJD010000277">
    <property type="protein sequence ID" value="MBC8178392.1"/>
    <property type="molecule type" value="Genomic_DNA"/>
</dbReference>
<dbReference type="InterPro" id="IPR004453">
    <property type="entry name" value="QueG"/>
</dbReference>